<sequence length="82" mass="8702">MIDCLSIFEIGSTSAAPVKQHSPVAITLTSKGSASLAHQQYDPKTITDKNNGSSSKNLYLSCLLRCSTSLALLLAYTPLPCD</sequence>
<keyword evidence="2" id="KW-1185">Reference proteome</keyword>
<evidence type="ECO:0000313" key="1">
    <source>
        <dbReference type="EnsemblPlants" id="PGSC0003DMT400053732"/>
    </source>
</evidence>
<protein>
    <submittedName>
        <fullName evidence="1">Uncharacterized protein</fullName>
    </submittedName>
</protein>
<name>M1BVE2_SOLTU</name>
<evidence type="ECO:0000313" key="2">
    <source>
        <dbReference type="Proteomes" id="UP000011115"/>
    </source>
</evidence>
<organism evidence="1 2">
    <name type="scientific">Solanum tuberosum</name>
    <name type="common">Potato</name>
    <dbReference type="NCBI Taxonomy" id="4113"/>
    <lineage>
        <taxon>Eukaryota</taxon>
        <taxon>Viridiplantae</taxon>
        <taxon>Streptophyta</taxon>
        <taxon>Embryophyta</taxon>
        <taxon>Tracheophyta</taxon>
        <taxon>Spermatophyta</taxon>
        <taxon>Magnoliopsida</taxon>
        <taxon>eudicotyledons</taxon>
        <taxon>Gunneridae</taxon>
        <taxon>Pentapetalae</taxon>
        <taxon>asterids</taxon>
        <taxon>lamiids</taxon>
        <taxon>Solanales</taxon>
        <taxon>Solanaceae</taxon>
        <taxon>Solanoideae</taxon>
        <taxon>Solaneae</taxon>
        <taxon>Solanum</taxon>
    </lineage>
</organism>
<dbReference type="PaxDb" id="4113-PGSC0003DMT400053732"/>
<proteinExistence type="predicted"/>
<accession>M1BVE2</accession>
<dbReference type="HOGENOM" id="CLU_2562870_0_0_1"/>
<dbReference type="InParanoid" id="M1BVE2"/>
<reference evidence="1" key="2">
    <citation type="submission" date="2015-06" db="UniProtKB">
        <authorList>
            <consortium name="EnsemblPlants"/>
        </authorList>
    </citation>
    <scope>IDENTIFICATION</scope>
    <source>
        <strain evidence="1">DM1-3 516 R44</strain>
    </source>
</reference>
<reference evidence="2" key="1">
    <citation type="journal article" date="2011" name="Nature">
        <title>Genome sequence and analysis of the tuber crop potato.</title>
        <authorList>
            <consortium name="The Potato Genome Sequencing Consortium"/>
        </authorList>
    </citation>
    <scope>NUCLEOTIDE SEQUENCE [LARGE SCALE GENOMIC DNA]</scope>
    <source>
        <strain evidence="2">cv. DM1-3 516 R44</strain>
    </source>
</reference>
<dbReference type="AlphaFoldDB" id="M1BVE2"/>
<dbReference type="Proteomes" id="UP000011115">
    <property type="component" value="Unassembled WGS sequence"/>
</dbReference>
<dbReference type="Gramene" id="PGSC0003DMT400053732">
    <property type="protein sequence ID" value="PGSC0003DMT400053732"/>
    <property type="gene ID" value="PGSC0003DMG400020845"/>
</dbReference>
<dbReference type="EnsemblPlants" id="PGSC0003DMT400053732">
    <property type="protein sequence ID" value="PGSC0003DMT400053732"/>
    <property type="gene ID" value="PGSC0003DMG400020845"/>
</dbReference>